<feature type="non-terminal residue" evidence="1">
    <location>
        <position position="24"/>
    </location>
</feature>
<accession>A0A8X6QVH4</accession>
<dbReference type="Proteomes" id="UP000887013">
    <property type="component" value="Unassembled WGS sequence"/>
</dbReference>
<organism evidence="1 2">
    <name type="scientific">Nephila pilipes</name>
    <name type="common">Giant wood spider</name>
    <name type="synonym">Nephila maculata</name>
    <dbReference type="NCBI Taxonomy" id="299642"/>
    <lineage>
        <taxon>Eukaryota</taxon>
        <taxon>Metazoa</taxon>
        <taxon>Ecdysozoa</taxon>
        <taxon>Arthropoda</taxon>
        <taxon>Chelicerata</taxon>
        <taxon>Arachnida</taxon>
        <taxon>Araneae</taxon>
        <taxon>Araneomorphae</taxon>
        <taxon>Entelegynae</taxon>
        <taxon>Araneoidea</taxon>
        <taxon>Nephilidae</taxon>
        <taxon>Nephila</taxon>
    </lineage>
</organism>
<gene>
    <name evidence="1" type="ORF">NPIL_284671</name>
</gene>
<comment type="caution">
    <text evidence="1">The sequence shown here is derived from an EMBL/GenBank/DDBJ whole genome shotgun (WGS) entry which is preliminary data.</text>
</comment>
<dbReference type="EMBL" id="BMAW01131972">
    <property type="protein sequence ID" value="GFU41566.1"/>
    <property type="molecule type" value="Genomic_DNA"/>
</dbReference>
<keyword evidence="2" id="KW-1185">Reference proteome</keyword>
<reference evidence="1" key="1">
    <citation type="submission" date="2020-08" db="EMBL/GenBank/DDBJ databases">
        <title>Multicomponent nature underlies the extraordinary mechanical properties of spider dragline silk.</title>
        <authorList>
            <person name="Kono N."/>
            <person name="Nakamura H."/>
            <person name="Mori M."/>
            <person name="Yoshida Y."/>
            <person name="Ohtoshi R."/>
            <person name="Malay A.D."/>
            <person name="Moran D.A.P."/>
            <person name="Tomita M."/>
            <person name="Numata K."/>
            <person name="Arakawa K."/>
        </authorList>
    </citation>
    <scope>NUCLEOTIDE SEQUENCE</scope>
</reference>
<evidence type="ECO:0000313" key="1">
    <source>
        <dbReference type="EMBL" id="GFU41566.1"/>
    </source>
</evidence>
<proteinExistence type="predicted"/>
<dbReference type="AlphaFoldDB" id="A0A8X6QVH4"/>
<evidence type="ECO:0000313" key="2">
    <source>
        <dbReference type="Proteomes" id="UP000887013"/>
    </source>
</evidence>
<protein>
    <submittedName>
        <fullName evidence="1">Uncharacterized protein</fullName>
    </submittedName>
</protein>
<name>A0A8X6QVH4_NEPPI</name>
<sequence length="24" mass="2805">MMNRYRNAIKRSGIRNGEKLAVIN</sequence>